<dbReference type="Proteomes" id="UP000657006">
    <property type="component" value="Unassembled WGS sequence"/>
</dbReference>
<dbReference type="InterPro" id="IPR016195">
    <property type="entry name" value="Pol/histidinol_Pase-like"/>
</dbReference>
<proteinExistence type="predicted"/>
<evidence type="ECO:0000313" key="3">
    <source>
        <dbReference type="Proteomes" id="UP000657006"/>
    </source>
</evidence>
<dbReference type="InterPro" id="IPR052018">
    <property type="entry name" value="PHP_domain"/>
</dbReference>
<dbReference type="Gene3D" id="3.20.20.140">
    <property type="entry name" value="Metal-dependent hydrolases"/>
    <property type="match status" value="1"/>
</dbReference>
<dbReference type="GO" id="GO:0035312">
    <property type="term" value="F:5'-3' DNA exonuclease activity"/>
    <property type="evidence" value="ECO:0007669"/>
    <property type="project" value="TreeGrafter"/>
</dbReference>
<name>A0A926DTQ4_9FIRM</name>
<dbReference type="GO" id="GO:0004534">
    <property type="term" value="F:5'-3' RNA exonuclease activity"/>
    <property type="evidence" value="ECO:0007669"/>
    <property type="project" value="TreeGrafter"/>
</dbReference>
<protein>
    <submittedName>
        <fullName evidence="2">PHP domain-containing protein</fullName>
    </submittedName>
</protein>
<dbReference type="AlphaFoldDB" id="A0A926DTQ4"/>
<dbReference type="PANTHER" id="PTHR42924">
    <property type="entry name" value="EXONUCLEASE"/>
    <property type="match status" value="1"/>
</dbReference>
<comment type="caution">
    <text evidence="2">The sequence shown here is derived from an EMBL/GenBank/DDBJ whole genome shotgun (WGS) entry which is preliminary data.</text>
</comment>
<dbReference type="Pfam" id="PF02811">
    <property type="entry name" value="PHP"/>
    <property type="match status" value="1"/>
</dbReference>
<sequence length="227" mass="25850">MAYKFDTHVHTSETSPCGNLTAADTIALYKKAGYSGLCITDHYYQDYFESLEAQSWTERMDQYLTGYHCARQAGEMAGMSVLLGAELRLEGSNNDYLLFGVTEQFLYDFPELYRFDMPRLHSLLQEHHVLIYQAHPYRSNLTRQDPQYLDGVEVANGNPRHNSHNDLALAFAREHHLRMSGGSDCHEVEDVGNSGIMTEKPITSQEELLLALQNQSCEIIQPPFDVH</sequence>
<dbReference type="CDD" id="cd07432">
    <property type="entry name" value="PHP_HisPPase"/>
    <property type="match status" value="1"/>
</dbReference>
<dbReference type="EMBL" id="JACRSQ010000007">
    <property type="protein sequence ID" value="MBC8543120.1"/>
    <property type="molecule type" value="Genomic_DNA"/>
</dbReference>
<evidence type="ECO:0000259" key="1">
    <source>
        <dbReference type="Pfam" id="PF02811"/>
    </source>
</evidence>
<reference evidence="2" key="1">
    <citation type="submission" date="2020-08" db="EMBL/GenBank/DDBJ databases">
        <title>Genome public.</title>
        <authorList>
            <person name="Liu C."/>
            <person name="Sun Q."/>
        </authorList>
    </citation>
    <scope>NUCLEOTIDE SEQUENCE</scope>
    <source>
        <strain evidence="2">NSJ-32</strain>
    </source>
</reference>
<gene>
    <name evidence="2" type="ORF">H8730_06150</name>
</gene>
<feature type="domain" description="PHP" evidence="1">
    <location>
        <begin position="6"/>
        <end position="128"/>
    </location>
</feature>
<organism evidence="2 3">
    <name type="scientific">Bianquea renquensis</name>
    <dbReference type="NCBI Taxonomy" id="2763661"/>
    <lineage>
        <taxon>Bacteria</taxon>
        <taxon>Bacillati</taxon>
        <taxon>Bacillota</taxon>
        <taxon>Clostridia</taxon>
        <taxon>Eubacteriales</taxon>
        <taxon>Bianqueaceae</taxon>
        <taxon>Bianquea</taxon>
    </lineage>
</organism>
<dbReference type="Pfam" id="PF13263">
    <property type="entry name" value="PHP_C"/>
    <property type="match status" value="1"/>
</dbReference>
<accession>A0A926DTQ4</accession>
<dbReference type="PANTHER" id="PTHR42924:SF3">
    <property type="entry name" value="POLYMERASE_HISTIDINOL PHOSPHATASE N-TERMINAL DOMAIN-CONTAINING PROTEIN"/>
    <property type="match status" value="1"/>
</dbReference>
<keyword evidence="3" id="KW-1185">Reference proteome</keyword>
<dbReference type="RefSeq" id="WP_177717515.1">
    <property type="nucleotide sequence ID" value="NZ_JACRSQ010000007.1"/>
</dbReference>
<evidence type="ECO:0000313" key="2">
    <source>
        <dbReference type="EMBL" id="MBC8543120.1"/>
    </source>
</evidence>
<dbReference type="SUPFAM" id="SSF89550">
    <property type="entry name" value="PHP domain-like"/>
    <property type="match status" value="1"/>
</dbReference>
<dbReference type="InterPro" id="IPR004013">
    <property type="entry name" value="PHP_dom"/>
</dbReference>